<dbReference type="PANTHER" id="PTHR43877">
    <property type="entry name" value="AMINOALKYLPHOSPHONATE N-ACETYLTRANSFERASE-RELATED-RELATED"/>
    <property type="match status" value="1"/>
</dbReference>
<keyword evidence="1" id="KW-0808">Transferase</keyword>
<dbReference type="AlphaFoldDB" id="A0A918NA74"/>
<sequence>MHLTIGTPADADAVAALHTASWRSAYAALMPSAYLDGPLSDDHLAKWRTRTADPSPDRILLLAREAGGLLGFIHLAVAPDGRVHVDNLHVRPRRVGTGVGRALLRRGFAWAAAHRPGHDVFLEVLVGNDRAIAFYERAGGVRTAERAVRPAEGLELDELEYTWSGAAVGALARH</sequence>
<dbReference type="PROSITE" id="PS51186">
    <property type="entry name" value="GNAT"/>
    <property type="match status" value="1"/>
</dbReference>
<evidence type="ECO:0000259" key="3">
    <source>
        <dbReference type="PROSITE" id="PS51186"/>
    </source>
</evidence>
<reference evidence="4" key="1">
    <citation type="journal article" date="2014" name="Int. J. Syst. Evol. Microbiol.">
        <title>Complete genome sequence of Corynebacterium casei LMG S-19264T (=DSM 44701T), isolated from a smear-ripened cheese.</title>
        <authorList>
            <consortium name="US DOE Joint Genome Institute (JGI-PGF)"/>
            <person name="Walter F."/>
            <person name="Albersmeier A."/>
            <person name="Kalinowski J."/>
            <person name="Ruckert C."/>
        </authorList>
    </citation>
    <scope>NUCLEOTIDE SEQUENCE</scope>
    <source>
        <strain evidence="4">JCM 4956</strain>
    </source>
</reference>
<evidence type="ECO:0000256" key="1">
    <source>
        <dbReference type="ARBA" id="ARBA00022679"/>
    </source>
</evidence>
<protein>
    <recommendedName>
        <fullName evidence="3">N-acetyltransferase domain-containing protein</fullName>
    </recommendedName>
</protein>
<comment type="caution">
    <text evidence="4">The sequence shown here is derived from an EMBL/GenBank/DDBJ whole genome shotgun (WGS) entry which is preliminary data.</text>
</comment>
<evidence type="ECO:0000256" key="2">
    <source>
        <dbReference type="ARBA" id="ARBA00023315"/>
    </source>
</evidence>
<dbReference type="GO" id="GO:0016747">
    <property type="term" value="F:acyltransferase activity, transferring groups other than amino-acyl groups"/>
    <property type="evidence" value="ECO:0007669"/>
    <property type="project" value="InterPro"/>
</dbReference>
<dbReference type="SUPFAM" id="SSF55729">
    <property type="entry name" value="Acyl-CoA N-acyltransferases (Nat)"/>
    <property type="match status" value="1"/>
</dbReference>
<dbReference type="EMBL" id="BMWD01000005">
    <property type="protein sequence ID" value="GGX52738.1"/>
    <property type="molecule type" value="Genomic_DNA"/>
</dbReference>
<keyword evidence="2" id="KW-0012">Acyltransferase</keyword>
<keyword evidence="5" id="KW-1185">Reference proteome</keyword>
<dbReference type="InterPro" id="IPR000182">
    <property type="entry name" value="GNAT_dom"/>
</dbReference>
<dbReference type="CDD" id="cd04301">
    <property type="entry name" value="NAT_SF"/>
    <property type="match status" value="1"/>
</dbReference>
<dbReference type="RefSeq" id="WP_190035039.1">
    <property type="nucleotide sequence ID" value="NZ_BMWD01000005.1"/>
</dbReference>
<organism evidence="4 5">
    <name type="scientific">Streptomyces fructofermentans</name>
    <dbReference type="NCBI Taxonomy" id="152141"/>
    <lineage>
        <taxon>Bacteria</taxon>
        <taxon>Bacillati</taxon>
        <taxon>Actinomycetota</taxon>
        <taxon>Actinomycetes</taxon>
        <taxon>Kitasatosporales</taxon>
        <taxon>Streptomycetaceae</taxon>
        <taxon>Streptomyces</taxon>
    </lineage>
</organism>
<dbReference type="InterPro" id="IPR050832">
    <property type="entry name" value="Bact_Acetyltransf"/>
</dbReference>
<evidence type="ECO:0000313" key="5">
    <source>
        <dbReference type="Proteomes" id="UP000645555"/>
    </source>
</evidence>
<feature type="domain" description="N-acetyltransferase" evidence="3">
    <location>
        <begin position="1"/>
        <end position="160"/>
    </location>
</feature>
<name>A0A918NA74_9ACTN</name>
<dbReference type="InterPro" id="IPR016181">
    <property type="entry name" value="Acyl_CoA_acyltransferase"/>
</dbReference>
<gene>
    <name evidence="4" type="ORF">GCM10010515_20070</name>
</gene>
<dbReference type="Proteomes" id="UP000645555">
    <property type="component" value="Unassembled WGS sequence"/>
</dbReference>
<evidence type="ECO:0000313" key="4">
    <source>
        <dbReference type="EMBL" id="GGX52738.1"/>
    </source>
</evidence>
<accession>A0A918NA74</accession>
<proteinExistence type="predicted"/>
<reference evidence="4" key="2">
    <citation type="submission" date="2020-09" db="EMBL/GenBank/DDBJ databases">
        <authorList>
            <person name="Sun Q."/>
            <person name="Ohkuma M."/>
        </authorList>
    </citation>
    <scope>NUCLEOTIDE SEQUENCE</scope>
    <source>
        <strain evidence="4">JCM 4956</strain>
    </source>
</reference>
<dbReference type="Pfam" id="PF00583">
    <property type="entry name" value="Acetyltransf_1"/>
    <property type="match status" value="1"/>
</dbReference>
<dbReference type="PANTHER" id="PTHR43877:SF1">
    <property type="entry name" value="ACETYLTRANSFERASE"/>
    <property type="match status" value="1"/>
</dbReference>
<dbReference type="Gene3D" id="3.40.630.30">
    <property type="match status" value="1"/>
</dbReference>